<dbReference type="InterPro" id="IPR036291">
    <property type="entry name" value="NAD(P)-bd_dom_sf"/>
</dbReference>
<dbReference type="Proteomes" id="UP000319825">
    <property type="component" value="Unassembled WGS sequence"/>
</dbReference>
<comment type="caution">
    <text evidence="5">The sequence shown here is derived from an EMBL/GenBank/DDBJ whole genome shotgun (WGS) entry which is preliminary data.</text>
</comment>
<evidence type="ECO:0000259" key="4">
    <source>
        <dbReference type="SMART" id="SM00822"/>
    </source>
</evidence>
<organism evidence="5 6">
    <name type="scientific">Micromonospora olivasterospora</name>
    <dbReference type="NCBI Taxonomy" id="1880"/>
    <lineage>
        <taxon>Bacteria</taxon>
        <taxon>Bacillati</taxon>
        <taxon>Actinomycetota</taxon>
        <taxon>Actinomycetes</taxon>
        <taxon>Micromonosporales</taxon>
        <taxon>Micromonosporaceae</taxon>
        <taxon>Micromonospora</taxon>
    </lineage>
</organism>
<reference evidence="5 6" key="1">
    <citation type="submission" date="2019-07" db="EMBL/GenBank/DDBJ databases">
        <title>R&amp;d 2014.</title>
        <authorList>
            <person name="Klenk H.-P."/>
        </authorList>
    </citation>
    <scope>NUCLEOTIDE SEQUENCE [LARGE SCALE GENOMIC DNA]</scope>
    <source>
        <strain evidence="5 6">DSM 43868</strain>
    </source>
</reference>
<evidence type="ECO:0000256" key="3">
    <source>
        <dbReference type="RuleBase" id="RU000363"/>
    </source>
</evidence>
<name>A0A562IG40_MICOL</name>
<protein>
    <submittedName>
        <fullName evidence="5">NADP-dependent 3-hydroxy acid dehydrogenase YdfG</fullName>
    </submittedName>
</protein>
<feature type="domain" description="Ketoreductase" evidence="4">
    <location>
        <begin position="3"/>
        <end position="185"/>
    </location>
</feature>
<dbReference type="RefSeq" id="WP_145776343.1">
    <property type="nucleotide sequence ID" value="NZ_BAAATQ010000120.1"/>
</dbReference>
<evidence type="ECO:0000256" key="2">
    <source>
        <dbReference type="ARBA" id="ARBA00023002"/>
    </source>
</evidence>
<dbReference type="PANTHER" id="PTHR43976:SF16">
    <property type="entry name" value="SHORT-CHAIN DEHYDROGENASE_REDUCTASE FAMILY PROTEIN"/>
    <property type="match status" value="1"/>
</dbReference>
<gene>
    <name evidence="5" type="ORF">JD77_04937</name>
</gene>
<dbReference type="PRINTS" id="PR00080">
    <property type="entry name" value="SDRFAMILY"/>
</dbReference>
<dbReference type="Gene3D" id="3.40.50.720">
    <property type="entry name" value="NAD(P)-binding Rossmann-like Domain"/>
    <property type="match status" value="1"/>
</dbReference>
<dbReference type="SMART" id="SM00822">
    <property type="entry name" value="PKS_KR"/>
    <property type="match status" value="1"/>
</dbReference>
<dbReference type="EMBL" id="VLKE01000001">
    <property type="protein sequence ID" value="TWH69920.1"/>
    <property type="molecule type" value="Genomic_DNA"/>
</dbReference>
<proteinExistence type="inferred from homology"/>
<dbReference type="AlphaFoldDB" id="A0A562IG40"/>
<evidence type="ECO:0000313" key="6">
    <source>
        <dbReference type="Proteomes" id="UP000319825"/>
    </source>
</evidence>
<dbReference type="OrthoDB" id="3178062at2"/>
<dbReference type="InterPro" id="IPR057326">
    <property type="entry name" value="KR_dom"/>
</dbReference>
<sequence>MTKRWLVTGCSSGLGRALAARLASEGERVVATARRPETLDWLVARHPDTVVAAALDVRDPAQCAAAVGRAVDAFGGVDVLVNNAAYGQFGTFEEVSDAELAAQFDTNVFGPWRLTRAVLPVWRKQRSGHAVFVSSVAGTVPFPGLAAYTASKFAVEGAAESLATEAAHLGVKVTILQPGGFATGYSTNLAMPERRIPDYTPVSDGMLGALRGMNASMEVNSPELFADVVWRLGQLESPPLRLPVGPDSEAFLEAAYDARRSEYDQVVKAGQHTRA</sequence>
<evidence type="ECO:0000313" key="5">
    <source>
        <dbReference type="EMBL" id="TWH69920.1"/>
    </source>
</evidence>
<dbReference type="GO" id="GO:0016491">
    <property type="term" value="F:oxidoreductase activity"/>
    <property type="evidence" value="ECO:0007669"/>
    <property type="project" value="UniProtKB-KW"/>
</dbReference>
<keyword evidence="2" id="KW-0560">Oxidoreductase</keyword>
<dbReference type="InterPro" id="IPR002347">
    <property type="entry name" value="SDR_fam"/>
</dbReference>
<dbReference type="PANTHER" id="PTHR43976">
    <property type="entry name" value="SHORT CHAIN DEHYDROGENASE"/>
    <property type="match status" value="1"/>
</dbReference>
<dbReference type="PRINTS" id="PR00081">
    <property type="entry name" value="GDHRDH"/>
</dbReference>
<dbReference type="CDD" id="cd05374">
    <property type="entry name" value="17beta-HSD-like_SDR_c"/>
    <property type="match status" value="1"/>
</dbReference>
<dbReference type="Pfam" id="PF00106">
    <property type="entry name" value="adh_short"/>
    <property type="match status" value="1"/>
</dbReference>
<accession>A0A562IG40</accession>
<dbReference type="SUPFAM" id="SSF51735">
    <property type="entry name" value="NAD(P)-binding Rossmann-fold domains"/>
    <property type="match status" value="1"/>
</dbReference>
<dbReference type="InterPro" id="IPR051911">
    <property type="entry name" value="SDR_oxidoreductase"/>
</dbReference>
<evidence type="ECO:0000256" key="1">
    <source>
        <dbReference type="ARBA" id="ARBA00006484"/>
    </source>
</evidence>
<comment type="similarity">
    <text evidence="1 3">Belongs to the short-chain dehydrogenases/reductases (SDR) family.</text>
</comment>
<keyword evidence="6" id="KW-1185">Reference proteome</keyword>